<reference evidence="2" key="1">
    <citation type="submission" date="2018-07" db="EMBL/GenBank/DDBJ databases">
        <authorList>
            <person name="Byford A.D."/>
            <person name="Nguyen L.Q."/>
            <person name="Alvarez I.A."/>
            <person name="Bhandari M."/>
            <person name="Desselle J.R."/>
            <person name="Duong Q.-N.N."/>
            <person name="Dupree A.F."/>
            <person name="Feroben K.E."/>
            <person name="Garrison M.E."/>
            <person name="Higginbotham J.L."/>
            <person name="Hunter C.W."/>
            <person name="Knight B.A."/>
            <person name="Lee J.A."/>
            <person name="Lewis I.C."/>
            <person name="Long E.L."/>
            <person name="Rimal A."/>
            <person name="Sinnasone S."/>
            <person name="Tandukar J."/>
            <person name="Willis C.E."/>
            <person name="Nguyen A.V."/>
            <person name="Hancock A.M."/>
            <person name="Dicus A.P."/>
            <person name="Gallien G.E."/>
            <person name="Weidemeier A.M.D."/>
            <person name="Gissendanner C.R."/>
            <person name="Findley A.M."/>
            <person name="Bollivar D.W."/>
            <person name="Garlena R.A."/>
            <person name="Russell D.A."/>
            <person name="Pope W.H."/>
            <person name="Jacobs-Sera D."/>
            <person name="Hatfull G.F."/>
        </authorList>
    </citation>
    <scope>NUCLEOTIDE SEQUENCE [LARGE SCALE GENOMIC DNA]</scope>
</reference>
<name>A0A385D0J7_9CAUD</name>
<gene>
    <name evidence="1" type="primary">36</name>
    <name evidence="1" type="ORF">SEA_CATFISH_36</name>
</gene>
<proteinExistence type="predicted"/>
<dbReference type="GeneID" id="63911562"/>
<accession>A0A385D0J7</accession>
<dbReference type="KEGG" id="vg:63911562"/>
<evidence type="ECO:0000313" key="1">
    <source>
        <dbReference type="EMBL" id="AXQ51872.1"/>
    </source>
</evidence>
<evidence type="ECO:0000313" key="2">
    <source>
        <dbReference type="Proteomes" id="UP000264051"/>
    </source>
</evidence>
<sequence>MACVFANEQGQRCGFGAGHAIAYHRISTETVRPMVTTDGVRFDMVKVEGRFYSLGGEEISEADRDRIALARF</sequence>
<organism evidence="1 2">
    <name type="scientific">Gordonia phage Catfish</name>
    <dbReference type="NCBI Taxonomy" id="2301538"/>
    <lineage>
        <taxon>Viruses</taxon>
        <taxon>Duplodnaviria</taxon>
        <taxon>Heunggongvirae</taxon>
        <taxon>Uroviricota</taxon>
        <taxon>Caudoviricetes</taxon>
        <taxon>Ruthgordonvirinae</taxon>
        <taxon>Catfishvirus</taxon>
        <taxon>Catfishvirus catfish</taxon>
    </lineage>
</organism>
<protein>
    <submittedName>
        <fullName evidence="1">Uncharacterized protein</fullName>
    </submittedName>
</protein>
<dbReference type="Proteomes" id="UP000264051">
    <property type="component" value="Segment"/>
</dbReference>
<keyword evidence="2" id="KW-1185">Reference proteome</keyword>
<dbReference type="EMBL" id="MH697580">
    <property type="protein sequence ID" value="AXQ51872.1"/>
    <property type="molecule type" value="Genomic_DNA"/>
</dbReference>
<dbReference type="RefSeq" id="YP_010050825.1">
    <property type="nucleotide sequence ID" value="NC_054434.1"/>
</dbReference>